<keyword evidence="12" id="KW-1185">Reference proteome</keyword>
<evidence type="ECO:0000256" key="5">
    <source>
        <dbReference type="ARBA" id="ARBA00022968"/>
    </source>
</evidence>
<evidence type="ECO:0000256" key="6">
    <source>
        <dbReference type="ARBA" id="ARBA00022989"/>
    </source>
</evidence>
<evidence type="ECO:0000256" key="9">
    <source>
        <dbReference type="SAM" id="Phobius"/>
    </source>
</evidence>
<evidence type="ECO:0000256" key="7">
    <source>
        <dbReference type="ARBA" id="ARBA00023136"/>
    </source>
</evidence>
<evidence type="ECO:0000313" key="11">
    <source>
        <dbReference type="EMBL" id="CZR63993.1"/>
    </source>
</evidence>
<accession>A0A1L7XG20</accession>
<gene>
    <name evidence="11" type="ORF">PAC_13890</name>
</gene>
<dbReference type="GO" id="GO:0012505">
    <property type="term" value="C:endomembrane system"/>
    <property type="evidence" value="ECO:0007669"/>
    <property type="project" value="UniProtKB-SubCell"/>
</dbReference>
<dbReference type="Pfam" id="PF02434">
    <property type="entry name" value="Fringe"/>
    <property type="match status" value="1"/>
</dbReference>
<evidence type="ECO:0000256" key="2">
    <source>
        <dbReference type="ARBA" id="ARBA00022676"/>
    </source>
</evidence>
<evidence type="ECO:0000313" key="12">
    <source>
        <dbReference type="Proteomes" id="UP000184330"/>
    </source>
</evidence>
<keyword evidence="6 9" id="KW-1133">Transmembrane helix</keyword>
<dbReference type="PANTHER" id="PTHR10811">
    <property type="entry name" value="FRINGE-RELATED"/>
    <property type="match status" value="1"/>
</dbReference>
<dbReference type="EMBL" id="FJOG01000025">
    <property type="protein sequence ID" value="CZR63993.1"/>
    <property type="molecule type" value="Genomic_DNA"/>
</dbReference>
<evidence type="ECO:0000256" key="1">
    <source>
        <dbReference type="ARBA" id="ARBA00004606"/>
    </source>
</evidence>
<dbReference type="STRING" id="576137.A0A1L7XG20"/>
<dbReference type="InterPro" id="IPR003378">
    <property type="entry name" value="Fringe-like_glycosylTrfase"/>
</dbReference>
<name>A0A1L7XG20_9HELO</name>
<dbReference type="GO" id="GO:0016757">
    <property type="term" value="F:glycosyltransferase activity"/>
    <property type="evidence" value="ECO:0007669"/>
    <property type="project" value="UniProtKB-KW"/>
</dbReference>
<organism evidence="11 12">
    <name type="scientific">Phialocephala subalpina</name>
    <dbReference type="NCBI Taxonomy" id="576137"/>
    <lineage>
        <taxon>Eukaryota</taxon>
        <taxon>Fungi</taxon>
        <taxon>Dikarya</taxon>
        <taxon>Ascomycota</taxon>
        <taxon>Pezizomycotina</taxon>
        <taxon>Leotiomycetes</taxon>
        <taxon>Helotiales</taxon>
        <taxon>Mollisiaceae</taxon>
        <taxon>Phialocephala</taxon>
        <taxon>Phialocephala fortinii species complex</taxon>
    </lineage>
</organism>
<evidence type="ECO:0000259" key="10">
    <source>
        <dbReference type="Pfam" id="PF02434"/>
    </source>
</evidence>
<feature type="domain" description="Fringe-like glycosyltransferase" evidence="10">
    <location>
        <begin position="217"/>
        <end position="339"/>
    </location>
</feature>
<keyword evidence="5" id="KW-0735">Signal-anchor</keyword>
<evidence type="ECO:0000256" key="3">
    <source>
        <dbReference type="ARBA" id="ARBA00022679"/>
    </source>
</evidence>
<protein>
    <recommendedName>
        <fullName evidence="10">Fringe-like glycosyltransferase domain-containing protein</fullName>
    </recommendedName>
</protein>
<keyword evidence="3" id="KW-0808">Transferase</keyword>
<feature type="transmembrane region" description="Helical" evidence="9">
    <location>
        <begin position="7"/>
        <end position="25"/>
    </location>
</feature>
<dbReference type="GO" id="GO:0016020">
    <property type="term" value="C:membrane"/>
    <property type="evidence" value="ECO:0007669"/>
    <property type="project" value="UniProtKB-SubCell"/>
</dbReference>
<sequence length="501" mass="56620">MLPRTPLHRWLAVAFFVLVIVWYHPNFSGSSIGDSSSTTGFSGNGVDDLTYVRKLLKDNKIGPEIEYAARTIRYVPDATQRKSITEVNQNLFPQSFKNITISKNQNLPSSRLLDIHVKHSPRPDQVDASDLIFGVSTTYDRFTNEGTSPMKEWVRWLTDGNGRTNGAGLILALFNTTEENLGNAAKTLESVGINATVVPSNLELDMPGRYVDLVHMLYNHPTRNSRKYFVLIDDDTFFPYMNEFRNTLRQYDPTKPYYIGTFTERVDWILQNGAPFAYGGGGIVLTEPACQKIVSLPCLEKKEDGSYVLASDQGDRLLFNCLREHTDITLTYLPSLHQEDQFGDPSGFYESGIQPLSLHHYKSWHHFNPDRMHVVADACGESCVLQRFQFLDNYIITNGFSVVHYPQGIDFDPLQVEGTFGSGNDGNPLLHETVFSYSFGQLRKSMNHTGKKKGWELLGAKKEGDGRVKQVYVKRRGEGRWLAEGEDAPLRDSIVVLTWIP</sequence>
<keyword evidence="2" id="KW-0328">Glycosyltransferase</keyword>
<keyword evidence="4 9" id="KW-0812">Transmembrane</keyword>
<proteinExistence type="predicted"/>
<dbReference type="OrthoDB" id="414175at2759"/>
<reference evidence="11 12" key="1">
    <citation type="submission" date="2016-03" db="EMBL/GenBank/DDBJ databases">
        <authorList>
            <person name="Ploux O."/>
        </authorList>
    </citation>
    <scope>NUCLEOTIDE SEQUENCE [LARGE SCALE GENOMIC DNA]</scope>
    <source>
        <strain evidence="11 12">UAMH 11012</strain>
    </source>
</reference>
<dbReference type="Proteomes" id="UP000184330">
    <property type="component" value="Unassembled WGS sequence"/>
</dbReference>
<dbReference type="AlphaFoldDB" id="A0A1L7XG20"/>
<evidence type="ECO:0000256" key="8">
    <source>
        <dbReference type="ARBA" id="ARBA00037847"/>
    </source>
</evidence>
<evidence type="ECO:0000256" key="4">
    <source>
        <dbReference type="ARBA" id="ARBA00022692"/>
    </source>
</evidence>
<comment type="subcellular location">
    <subcellularLocation>
        <location evidence="8">Endomembrane system</location>
        <topology evidence="8">Single-pass membrane protein</topology>
    </subcellularLocation>
    <subcellularLocation>
        <location evidence="1">Membrane</location>
        <topology evidence="1">Single-pass type II membrane protein</topology>
    </subcellularLocation>
</comment>
<dbReference type="Gene3D" id="3.90.550.50">
    <property type="match status" value="1"/>
</dbReference>
<keyword evidence="7 9" id="KW-0472">Membrane</keyword>